<comment type="caution">
    <text evidence="4">The sequence shown here is derived from an EMBL/GenBank/DDBJ whole genome shotgun (WGS) entry which is preliminary data.</text>
</comment>
<keyword evidence="1" id="KW-0808">Transferase</keyword>
<name>A0A8J7W1V1_9FIRM</name>
<dbReference type="SUPFAM" id="SSF53613">
    <property type="entry name" value="Ribokinase-like"/>
    <property type="match status" value="1"/>
</dbReference>
<proteinExistence type="predicted"/>
<evidence type="ECO:0000256" key="1">
    <source>
        <dbReference type="ARBA" id="ARBA00022679"/>
    </source>
</evidence>
<protein>
    <submittedName>
        <fullName evidence="4">Carbohydrate kinase family protein</fullName>
    </submittedName>
</protein>
<dbReference type="CDD" id="cd01941">
    <property type="entry name" value="YeiC_kinase_like"/>
    <property type="match status" value="1"/>
</dbReference>
<dbReference type="AlphaFoldDB" id="A0A8J7W1V1"/>
<accession>A0A8J7W1V1</accession>
<evidence type="ECO:0000313" key="4">
    <source>
        <dbReference type="EMBL" id="MBR0597571.1"/>
    </source>
</evidence>
<dbReference type="Gene3D" id="3.40.1190.20">
    <property type="match status" value="1"/>
</dbReference>
<reference evidence="4" key="2">
    <citation type="submission" date="2021-04" db="EMBL/GenBank/DDBJ databases">
        <authorList>
            <person name="Liu J."/>
        </authorList>
    </citation>
    <scope>NUCLEOTIDE SEQUENCE</scope>
    <source>
        <strain evidence="4">BAD-6</strain>
    </source>
</reference>
<gene>
    <name evidence="4" type="ORF">KCX82_06790</name>
</gene>
<dbReference type="InterPro" id="IPR011611">
    <property type="entry name" value="PfkB_dom"/>
</dbReference>
<dbReference type="RefSeq" id="WP_227017701.1">
    <property type="nucleotide sequence ID" value="NZ_JAGSND010000003.1"/>
</dbReference>
<keyword evidence="5" id="KW-1185">Reference proteome</keyword>
<dbReference type="PANTHER" id="PTHR10584">
    <property type="entry name" value="SUGAR KINASE"/>
    <property type="match status" value="1"/>
</dbReference>
<dbReference type="PROSITE" id="PS00583">
    <property type="entry name" value="PFKB_KINASES_1"/>
    <property type="match status" value="1"/>
</dbReference>
<dbReference type="GO" id="GO:0016301">
    <property type="term" value="F:kinase activity"/>
    <property type="evidence" value="ECO:0007669"/>
    <property type="project" value="UniProtKB-KW"/>
</dbReference>
<evidence type="ECO:0000256" key="2">
    <source>
        <dbReference type="ARBA" id="ARBA00022777"/>
    </source>
</evidence>
<dbReference type="Proteomes" id="UP000675664">
    <property type="component" value="Unassembled WGS sequence"/>
</dbReference>
<evidence type="ECO:0000259" key="3">
    <source>
        <dbReference type="Pfam" id="PF00294"/>
    </source>
</evidence>
<dbReference type="InterPro" id="IPR029056">
    <property type="entry name" value="Ribokinase-like"/>
</dbReference>
<dbReference type="Pfam" id="PF00294">
    <property type="entry name" value="PfkB"/>
    <property type="match status" value="1"/>
</dbReference>
<dbReference type="PANTHER" id="PTHR10584:SF166">
    <property type="entry name" value="RIBOKINASE"/>
    <property type="match status" value="1"/>
</dbReference>
<feature type="domain" description="Carbohydrate kinase PfkB" evidence="3">
    <location>
        <begin position="1"/>
        <end position="291"/>
    </location>
</feature>
<organism evidence="4 5">
    <name type="scientific">Sinanaerobacter chloroacetimidivorans</name>
    <dbReference type="NCBI Taxonomy" id="2818044"/>
    <lineage>
        <taxon>Bacteria</taxon>
        <taxon>Bacillati</taxon>
        <taxon>Bacillota</taxon>
        <taxon>Clostridia</taxon>
        <taxon>Peptostreptococcales</taxon>
        <taxon>Anaerovoracaceae</taxon>
        <taxon>Sinanaerobacter</taxon>
    </lineage>
</organism>
<keyword evidence="2 4" id="KW-0418">Kinase</keyword>
<reference evidence="4" key="1">
    <citation type="submission" date="2021-04" db="EMBL/GenBank/DDBJ databases">
        <title>Sinoanaerobacter chloroacetimidivorans sp. nov., an obligate anaerobic bacterium isolated from anaerobic sludge.</title>
        <authorList>
            <person name="Bao Y."/>
        </authorList>
    </citation>
    <scope>NUCLEOTIDE SEQUENCE</scope>
    <source>
        <strain evidence="4">BAD-6</strain>
    </source>
</reference>
<dbReference type="InterPro" id="IPR002173">
    <property type="entry name" value="Carboh/pur_kinase_PfkB_CS"/>
</dbReference>
<dbReference type="EMBL" id="JAGSND010000003">
    <property type="protein sequence ID" value="MBR0597571.1"/>
    <property type="molecule type" value="Genomic_DNA"/>
</dbReference>
<evidence type="ECO:0000313" key="5">
    <source>
        <dbReference type="Proteomes" id="UP000675664"/>
    </source>
</evidence>
<sequence length="304" mass="32478">MKKISIIGGITADIEGTPYNRLIHGDSNPGKITLSYGGVGRNITENLARMGANVGFVSVAGDDFPGRGALRELKELGVNVEHVKLLPEENTAVYMSILNIVGDMELALCNMDVLERISNTFIDEVAEDIGDSAIIGIDTNLTAETLADTADKLSGIPLFLDPVSVTKAERAKNIIGRFHTIKPNRMEAEVLSGIRITSEEELEKAGQWFLSEGVERVFISLGAGGVYFTDRTDSGILRPKPVKVVSATGAGDAFSAAVLYGFVQGLSVKETALYGMAAAAVTLESKTSVNSMMSQEKLKAYLSE</sequence>